<sequence length="151" mass="16683">MPTNRTHAVLTPMLAVLALLLGPVAATAQADPRAVTDDYLFGRSLADFTALRAAARPGDGLVWDSDGCTLAPEHPLGYNFQPACERHDFGYRNYAGQRRFSEDARRRLDELFRADLYGQCAGKWVCRRTADAYYLAARQFGKLVGGRETIG</sequence>
<name>A0A290ZCN0_9PSEU</name>
<feature type="signal peptide" evidence="1">
    <location>
        <begin position="1"/>
        <end position="28"/>
    </location>
</feature>
<evidence type="ECO:0000256" key="1">
    <source>
        <dbReference type="SAM" id="SignalP"/>
    </source>
</evidence>
<dbReference type="Gene3D" id="1.20.90.10">
    <property type="entry name" value="Phospholipase A2 domain"/>
    <property type="match status" value="1"/>
</dbReference>
<reference evidence="2" key="1">
    <citation type="submission" date="2017-09" db="EMBL/GenBank/DDBJ databases">
        <title>Complete Genome Sequence of ansamitocin-producing Bacterium Actinosynnema pretiosum X47.</title>
        <authorList>
            <person name="Cao G."/>
            <person name="Zong G."/>
            <person name="Zhong C."/>
            <person name="Fu J."/>
        </authorList>
    </citation>
    <scope>NUCLEOTIDE SEQUENCE [LARGE SCALE GENOMIC DNA]</scope>
    <source>
        <strain evidence="2">X47</strain>
    </source>
</reference>
<dbReference type="AlphaFoldDB" id="A0A290ZCN0"/>
<dbReference type="Pfam" id="PF09056">
    <property type="entry name" value="Phospholip_A2_3"/>
    <property type="match status" value="1"/>
</dbReference>
<feature type="chain" id="PRO_5039134731" evidence="1">
    <location>
        <begin position="29"/>
        <end position="151"/>
    </location>
</feature>
<dbReference type="GO" id="GO:0006644">
    <property type="term" value="P:phospholipid metabolic process"/>
    <property type="evidence" value="ECO:0007669"/>
    <property type="project" value="InterPro"/>
</dbReference>
<dbReference type="EMBL" id="CP023445">
    <property type="protein sequence ID" value="ATE56732.1"/>
    <property type="molecule type" value="Genomic_DNA"/>
</dbReference>
<protein>
    <submittedName>
        <fullName evidence="2">Phospholipase</fullName>
    </submittedName>
</protein>
<evidence type="ECO:0000313" key="2">
    <source>
        <dbReference type="EMBL" id="ATE56732.1"/>
    </source>
</evidence>
<proteinExistence type="predicted"/>
<evidence type="ECO:0000313" key="3">
    <source>
        <dbReference type="Proteomes" id="UP000218505"/>
    </source>
</evidence>
<keyword evidence="1" id="KW-0732">Signal</keyword>
<gene>
    <name evidence="2" type="ORF">CNX65_28445</name>
</gene>
<dbReference type="GO" id="GO:0004623">
    <property type="term" value="F:phospholipase A2 activity"/>
    <property type="evidence" value="ECO:0007669"/>
    <property type="project" value="InterPro"/>
</dbReference>
<organism evidence="2 3">
    <name type="scientific">Actinosynnema pretiosum</name>
    <dbReference type="NCBI Taxonomy" id="42197"/>
    <lineage>
        <taxon>Bacteria</taxon>
        <taxon>Bacillati</taxon>
        <taxon>Actinomycetota</taxon>
        <taxon>Actinomycetes</taxon>
        <taxon>Pseudonocardiales</taxon>
        <taxon>Pseudonocardiaceae</taxon>
        <taxon>Actinosynnema</taxon>
    </lineage>
</organism>
<dbReference type="InterPro" id="IPR036444">
    <property type="entry name" value="PLipase_A2_dom_sf"/>
</dbReference>
<dbReference type="KEGG" id="apre:CNX65_28445"/>
<dbReference type="SUPFAM" id="SSF48619">
    <property type="entry name" value="Phospholipase A2, PLA2"/>
    <property type="match status" value="1"/>
</dbReference>
<keyword evidence="3" id="KW-1185">Reference proteome</keyword>
<dbReference type="InterPro" id="IPR015141">
    <property type="entry name" value="PLipase_A2_prok/fun"/>
</dbReference>
<dbReference type="RefSeq" id="WP_096496494.1">
    <property type="nucleotide sequence ID" value="NZ_CP023445.1"/>
</dbReference>
<dbReference type="GO" id="GO:0050482">
    <property type="term" value="P:arachidonate secretion"/>
    <property type="evidence" value="ECO:0007669"/>
    <property type="project" value="InterPro"/>
</dbReference>
<accession>A0A290ZCN0</accession>
<dbReference type="Proteomes" id="UP000218505">
    <property type="component" value="Chromosome"/>
</dbReference>